<dbReference type="OrthoDB" id="1260127at2"/>
<reference evidence="1" key="1">
    <citation type="submission" date="2018-04" db="EMBL/GenBank/DDBJ databases">
        <title>Draft Genome Sequences of Chryseobacterium lactis NCTC11390T isolated from milk, Chryseobacterium oncorhynchi 701B-08T from rainbow trout, and Chryseobacterium viscerum 687B-08T from diseased fish.</title>
        <authorList>
            <person name="Jeong J.-J."/>
            <person name="Lee Y.J."/>
            <person name="Pathiraja D."/>
            <person name="Park B."/>
            <person name="Choi I.-G."/>
            <person name="Kim K.D."/>
        </authorList>
    </citation>
    <scope>NUCLEOTIDE SEQUENCE [LARGE SCALE GENOMIC DNA]</scope>
    <source>
        <strain evidence="1">701B-08</strain>
    </source>
</reference>
<dbReference type="RefSeq" id="WP_109623907.1">
    <property type="nucleotide sequence ID" value="NZ_PPEI02000009.1"/>
</dbReference>
<comment type="caution">
    <text evidence="1">The sequence shown here is derived from an EMBL/GenBank/DDBJ whole genome shotgun (WGS) entry which is preliminary data.</text>
</comment>
<organism evidence="1 2">
    <name type="scientific">Chryseobacterium oncorhynchi</name>
    <dbReference type="NCBI Taxonomy" id="741074"/>
    <lineage>
        <taxon>Bacteria</taxon>
        <taxon>Pseudomonadati</taxon>
        <taxon>Bacteroidota</taxon>
        <taxon>Flavobacteriia</taxon>
        <taxon>Flavobacteriales</taxon>
        <taxon>Weeksellaceae</taxon>
        <taxon>Chryseobacterium group</taxon>
        <taxon>Chryseobacterium</taxon>
    </lineage>
</organism>
<evidence type="ECO:0000313" key="1">
    <source>
        <dbReference type="EMBL" id="PWN60062.1"/>
    </source>
</evidence>
<sequence length="108" mass="13055">MKTQIPDYKRIYKDILLVKFPEKIQDCETFMNKSQLSFLDVINLNKLIFGEDSSKSFDKFNQRHRSYDKSTILQILEFQKRKRLSNIQLAIHFKLSRNTIAGWKKKYY</sequence>
<dbReference type="Proteomes" id="UP000236182">
    <property type="component" value="Unassembled WGS sequence"/>
</dbReference>
<protein>
    <submittedName>
        <fullName evidence="1">Transposase</fullName>
    </submittedName>
</protein>
<evidence type="ECO:0000313" key="2">
    <source>
        <dbReference type="Proteomes" id="UP000236182"/>
    </source>
</evidence>
<dbReference type="AlphaFoldDB" id="A0A316WF58"/>
<accession>A0A316WF58</accession>
<dbReference type="EMBL" id="PPEI02000009">
    <property type="protein sequence ID" value="PWN60062.1"/>
    <property type="molecule type" value="Genomic_DNA"/>
</dbReference>
<keyword evidence="2" id="KW-1185">Reference proteome</keyword>
<dbReference type="GO" id="GO:0043565">
    <property type="term" value="F:sequence-specific DNA binding"/>
    <property type="evidence" value="ECO:0007669"/>
    <property type="project" value="InterPro"/>
</dbReference>
<name>A0A316WF58_9FLAO</name>
<dbReference type="SUPFAM" id="SSF48295">
    <property type="entry name" value="TrpR-like"/>
    <property type="match status" value="1"/>
</dbReference>
<dbReference type="InterPro" id="IPR010921">
    <property type="entry name" value="Trp_repressor/repl_initiator"/>
</dbReference>
<gene>
    <name evidence="1" type="ORF">C1638_021070</name>
</gene>
<proteinExistence type="predicted"/>